<organism evidence="3 4">
    <name type="scientific">Humibacter ginsenosidimutans</name>
    <dbReference type="NCBI Taxonomy" id="2599293"/>
    <lineage>
        <taxon>Bacteria</taxon>
        <taxon>Bacillati</taxon>
        <taxon>Actinomycetota</taxon>
        <taxon>Actinomycetes</taxon>
        <taxon>Micrococcales</taxon>
        <taxon>Microbacteriaceae</taxon>
        <taxon>Humibacter</taxon>
    </lineage>
</organism>
<protein>
    <submittedName>
        <fullName evidence="3">DUF1254 domain-containing protein</fullName>
    </submittedName>
</protein>
<evidence type="ECO:0000313" key="3">
    <source>
        <dbReference type="EMBL" id="QDZ13935.1"/>
    </source>
</evidence>
<gene>
    <name evidence="3" type="ORF">FPZ11_03280</name>
</gene>
<dbReference type="RefSeq" id="WP_146318341.1">
    <property type="nucleotide sequence ID" value="NZ_CP042305.1"/>
</dbReference>
<evidence type="ECO:0000259" key="1">
    <source>
        <dbReference type="Pfam" id="PF06742"/>
    </source>
</evidence>
<dbReference type="KEGG" id="huw:FPZ11_03280"/>
<dbReference type="Pfam" id="PF06742">
    <property type="entry name" value="DUF1214"/>
    <property type="match status" value="1"/>
</dbReference>
<feature type="domain" description="DUF1214" evidence="1">
    <location>
        <begin position="216"/>
        <end position="298"/>
    </location>
</feature>
<sequence length="315" mass="34564">MGEIQAVSADNFARAESDMYFQRFSQGSVGALAHQREPANADNQRVVRDNPNVLASTAVFDLDAGPVTITMPPSDDRFVSLMVTNEDHYTVTDYESGQHVLTRAEQGTRYVFVAVRILVDPNDPGDLEQARAVQDAITVDQPGGPGALDLPNWDPASQKKVRDALLSLADTLSGSNRMFGTREQTDPVRHLIGTAAGWGGNNENDAFYAFDVPSQNDGETIYSVTFRDLPIDAWWGISVYNAEGYFEKNDRDIYTVNSINAVPNGDGSYTVQFGGNGAPNLLPVFPGWNWAVRLYRPRPALVEGDWVFPDAQPMA</sequence>
<evidence type="ECO:0000259" key="2">
    <source>
        <dbReference type="Pfam" id="PF06863"/>
    </source>
</evidence>
<dbReference type="InterPro" id="IPR010621">
    <property type="entry name" value="DUF1214"/>
</dbReference>
<evidence type="ECO:0000313" key="4">
    <source>
        <dbReference type="Proteomes" id="UP000320216"/>
    </source>
</evidence>
<dbReference type="SUPFAM" id="SSF160935">
    <property type="entry name" value="VPA0735-like"/>
    <property type="match status" value="1"/>
</dbReference>
<dbReference type="Gene3D" id="2.60.120.600">
    <property type="entry name" value="Domain of unknown function DUF1214, C-terminal domain"/>
    <property type="match status" value="1"/>
</dbReference>
<dbReference type="Pfam" id="PF06863">
    <property type="entry name" value="DUF1254"/>
    <property type="match status" value="1"/>
</dbReference>
<proteinExistence type="predicted"/>
<name>A0A5B8M248_9MICO</name>
<dbReference type="EMBL" id="CP042305">
    <property type="protein sequence ID" value="QDZ13935.1"/>
    <property type="molecule type" value="Genomic_DNA"/>
</dbReference>
<dbReference type="PANTHER" id="PTHR36509:SF2">
    <property type="entry name" value="BLL3101 PROTEIN"/>
    <property type="match status" value="1"/>
</dbReference>
<dbReference type="AlphaFoldDB" id="A0A5B8M248"/>
<dbReference type="Proteomes" id="UP000320216">
    <property type="component" value="Chromosome"/>
</dbReference>
<feature type="domain" description="DUF1254" evidence="2">
    <location>
        <begin position="31"/>
        <end position="85"/>
    </location>
</feature>
<dbReference type="OrthoDB" id="40820at2"/>
<reference evidence="3 4" key="1">
    <citation type="submission" date="2019-07" db="EMBL/GenBank/DDBJ databases">
        <title>Full genome sequence of Humibacter sp. WJ7-1.</title>
        <authorList>
            <person name="Im W.-T."/>
        </authorList>
    </citation>
    <scope>NUCLEOTIDE SEQUENCE [LARGE SCALE GENOMIC DNA]</scope>
    <source>
        <strain evidence="3 4">WJ7-1</strain>
    </source>
</reference>
<dbReference type="PANTHER" id="PTHR36509">
    <property type="entry name" value="BLL3101 PROTEIN"/>
    <property type="match status" value="1"/>
</dbReference>
<dbReference type="InterPro" id="IPR037049">
    <property type="entry name" value="DUF1214_C_sf"/>
</dbReference>
<keyword evidence="4" id="KW-1185">Reference proteome</keyword>
<dbReference type="InterPro" id="IPR010679">
    <property type="entry name" value="DUF1254"/>
</dbReference>
<accession>A0A5B8M248</accession>